<dbReference type="OrthoDB" id="9787298at2"/>
<dbReference type="SUPFAM" id="SSF51735">
    <property type="entry name" value="NAD(P)-binding Rossmann-fold domains"/>
    <property type="match status" value="1"/>
</dbReference>
<evidence type="ECO:0000256" key="1">
    <source>
        <dbReference type="ARBA" id="ARBA00006484"/>
    </source>
</evidence>
<dbReference type="InterPro" id="IPR036291">
    <property type="entry name" value="NAD(P)-bd_dom_sf"/>
</dbReference>
<name>A0A4P6P7L0_9GAMM</name>
<dbReference type="InterPro" id="IPR050259">
    <property type="entry name" value="SDR"/>
</dbReference>
<comment type="similarity">
    <text evidence="1">Belongs to the short-chain dehydrogenases/reductases (SDR) family.</text>
</comment>
<organism evidence="2 3">
    <name type="scientific">Litorilituus sediminis</name>
    <dbReference type="NCBI Taxonomy" id="718192"/>
    <lineage>
        <taxon>Bacteria</taxon>
        <taxon>Pseudomonadati</taxon>
        <taxon>Pseudomonadota</taxon>
        <taxon>Gammaproteobacteria</taxon>
        <taxon>Alteromonadales</taxon>
        <taxon>Colwelliaceae</taxon>
        <taxon>Litorilituus</taxon>
    </lineage>
</organism>
<proteinExistence type="inferred from homology"/>
<dbReference type="AlphaFoldDB" id="A0A4P6P7L0"/>
<dbReference type="Proteomes" id="UP000290244">
    <property type="component" value="Chromosome"/>
</dbReference>
<dbReference type="Pfam" id="PF13561">
    <property type="entry name" value="adh_short_C2"/>
    <property type="match status" value="1"/>
</dbReference>
<evidence type="ECO:0000313" key="3">
    <source>
        <dbReference type="Proteomes" id="UP000290244"/>
    </source>
</evidence>
<gene>
    <name evidence="2" type="ORF">EMK97_11085</name>
</gene>
<dbReference type="InterPro" id="IPR002347">
    <property type="entry name" value="SDR_fam"/>
</dbReference>
<accession>A0A4P6P7L0</accession>
<dbReference type="PANTHER" id="PTHR42879">
    <property type="entry name" value="3-OXOACYL-(ACYL-CARRIER-PROTEIN) REDUCTASE"/>
    <property type="match status" value="1"/>
</dbReference>
<keyword evidence="3" id="KW-1185">Reference proteome</keyword>
<dbReference type="EMBL" id="CP034759">
    <property type="protein sequence ID" value="QBG36219.1"/>
    <property type="molecule type" value="Genomic_DNA"/>
</dbReference>
<dbReference type="KEGG" id="lsd:EMK97_11085"/>
<reference evidence="2 3" key="1">
    <citation type="submission" date="2018-12" db="EMBL/GenBank/DDBJ databases">
        <title>Complete genome of Litorilituus sediminis.</title>
        <authorList>
            <person name="Liu A."/>
            <person name="Rong J."/>
        </authorList>
    </citation>
    <scope>NUCLEOTIDE SEQUENCE [LARGE SCALE GENOMIC DNA]</scope>
    <source>
        <strain evidence="2 3">JCM 17549</strain>
    </source>
</reference>
<evidence type="ECO:0000313" key="2">
    <source>
        <dbReference type="EMBL" id="QBG36219.1"/>
    </source>
</evidence>
<dbReference type="PRINTS" id="PR00081">
    <property type="entry name" value="GDHRDH"/>
</dbReference>
<dbReference type="CDD" id="cd05233">
    <property type="entry name" value="SDR_c"/>
    <property type="match status" value="1"/>
</dbReference>
<sequence length="265" mass="28109">MRIIVKGWKMTDKVYLITGAGSGIGAAISKRLAAKDTLLILHTKRNDSGLDAVAQQCQAQGAKVICHLGDLAKIETINKLCHAVKANSEHLTGLVSNAGFPDWRNFAEIDSQGINDSLQVIVQASFALIQACTPLLLAKSPSATSAGKVIAVSSFLAHKYKVGTSYVPASSAAKAALEALIKSYAAQYAPKHITANIIVPGYIRKNSPDHKPLAAEAMQRIVDRIPAGRLGQPDEVADLCEFLLSDKANYITGQCLHIDGGLLLG</sequence>
<protein>
    <submittedName>
        <fullName evidence="2">SDR family oxidoreductase</fullName>
    </submittedName>
</protein>
<dbReference type="Gene3D" id="3.40.50.720">
    <property type="entry name" value="NAD(P)-binding Rossmann-like Domain"/>
    <property type="match status" value="1"/>
</dbReference>